<feature type="compositionally biased region" description="Low complexity" evidence="2">
    <location>
        <begin position="524"/>
        <end position="536"/>
    </location>
</feature>
<name>A0A7R8ZKY0_9CRUS</name>
<dbReference type="GO" id="GO:0046983">
    <property type="term" value="F:protein dimerization activity"/>
    <property type="evidence" value="ECO:0007669"/>
    <property type="project" value="InterPro"/>
</dbReference>
<evidence type="ECO:0000256" key="2">
    <source>
        <dbReference type="SAM" id="MobiDB-lite"/>
    </source>
</evidence>
<gene>
    <name evidence="3" type="ORF">CTOB1V02_LOCUS3259</name>
</gene>
<dbReference type="SUPFAM" id="SSF47459">
    <property type="entry name" value="HLH, helix-loop-helix DNA-binding domain"/>
    <property type="match status" value="1"/>
</dbReference>
<feature type="compositionally biased region" description="Low complexity" evidence="2">
    <location>
        <begin position="639"/>
        <end position="659"/>
    </location>
</feature>
<feature type="region of interest" description="Disordered" evidence="2">
    <location>
        <begin position="444"/>
        <end position="659"/>
    </location>
</feature>
<dbReference type="SMART" id="SM00353">
    <property type="entry name" value="HLH"/>
    <property type="match status" value="1"/>
</dbReference>
<dbReference type="OrthoDB" id="5964374at2759"/>
<feature type="region of interest" description="Disordered" evidence="2">
    <location>
        <begin position="201"/>
        <end position="238"/>
    </location>
</feature>
<dbReference type="AlphaFoldDB" id="A0A7R8ZKY0"/>
<reference evidence="3" key="1">
    <citation type="submission" date="2020-11" db="EMBL/GenBank/DDBJ databases">
        <authorList>
            <person name="Tran Van P."/>
        </authorList>
    </citation>
    <scope>NUCLEOTIDE SEQUENCE</scope>
</reference>
<feature type="compositionally biased region" description="Low complexity" evidence="2">
    <location>
        <begin position="724"/>
        <end position="733"/>
    </location>
</feature>
<feature type="compositionally biased region" description="Low complexity" evidence="2">
    <location>
        <begin position="594"/>
        <end position="607"/>
    </location>
</feature>
<feature type="region of interest" description="Disordered" evidence="2">
    <location>
        <begin position="135"/>
        <end position="154"/>
    </location>
</feature>
<protein>
    <submittedName>
        <fullName evidence="3">Uncharacterized protein</fullName>
    </submittedName>
</protein>
<evidence type="ECO:0000256" key="1">
    <source>
        <dbReference type="SAM" id="Coils"/>
    </source>
</evidence>
<dbReference type="PROSITE" id="PS50888">
    <property type="entry name" value="BHLH"/>
    <property type="match status" value="1"/>
</dbReference>
<feature type="compositionally biased region" description="Polar residues" evidence="2">
    <location>
        <begin position="744"/>
        <end position="762"/>
    </location>
</feature>
<feature type="region of interest" description="Disordered" evidence="2">
    <location>
        <begin position="270"/>
        <end position="300"/>
    </location>
</feature>
<dbReference type="Gene3D" id="4.10.280.10">
    <property type="entry name" value="Helix-loop-helix DNA-binding domain"/>
    <property type="match status" value="1"/>
</dbReference>
<feature type="compositionally biased region" description="Low complexity" evidence="2">
    <location>
        <begin position="212"/>
        <end position="231"/>
    </location>
</feature>
<dbReference type="InterPro" id="IPR011598">
    <property type="entry name" value="bHLH_dom"/>
</dbReference>
<dbReference type="EMBL" id="OB660549">
    <property type="protein sequence ID" value="CAD7225314.1"/>
    <property type="molecule type" value="Genomic_DNA"/>
</dbReference>
<keyword evidence="1" id="KW-0175">Coiled coil</keyword>
<organism evidence="3">
    <name type="scientific">Cyprideis torosa</name>
    <dbReference type="NCBI Taxonomy" id="163714"/>
    <lineage>
        <taxon>Eukaryota</taxon>
        <taxon>Metazoa</taxon>
        <taxon>Ecdysozoa</taxon>
        <taxon>Arthropoda</taxon>
        <taxon>Crustacea</taxon>
        <taxon>Oligostraca</taxon>
        <taxon>Ostracoda</taxon>
        <taxon>Podocopa</taxon>
        <taxon>Podocopida</taxon>
        <taxon>Cytherocopina</taxon>
        <taxon>Cytheroidea</taxon>
        <taxon>Cytherideidae</taxon>
        <taxon>Cyprideis</taxon>
    </lineage>
</organism>
<accession>A0A7R8ZKY0</accession>
<dbReference type="InterPro" id="IPR036638">
    <property type="entry name" value="HLH_DNA-bd_sf"/>
</dbReference>
<feature type="coiled-coil region" evidence="1">
    <location>
        <begin position="856"/>
        <end position="897"/>
    </location>
</feature>
<feature type="region of interest" description="Disordered" evidence="2">
    <location>
        <begin position="724"/>
        <end position="781"/>
    </location>
</feature>
<feature type="compositionally biased region" description="Acidic residues" evidence="2">
    <location>
        <begin position="459"/>
        <end position="481"/>
    </location>
</feature>
<sequence length="901" mass="98452">MSFLQTTNKPLQKQDLGRASFSLSPFFFPHPTPPHPNPPHQHQARLALFVLTPIEGLKIRRSDSIVSDPASVAIPGAMEEIRALLLGDAHLSKVIQEMEKGENIMKLVTKPGYEQHVVFSGPQRIGPPHVVVPSAPTPPMSPEHEGAEVPGQASPPPVCLEDLLKLSKEFECRTKELSTSKDEYEDLWRFARFDFGDDQKGSYTVNPPSPPSSNTSCASPASTSSPDSSSSSPPPSGVLSPALINANLFDGIDDLLEDICRNDASTPGDSLLSDLVGNAPPPSSSNNPTSVNQTNESHSEPLNLWDATLEDDDLEGLELRHDCMWSGKCPSQEHHAKDALPVSSCSAVAPFSAPTPCTTTFTAISSKTSPPSAVHGSSQSSSTSSAIAAKQCECNHTSCWSCTERNINLITCDVSQMVGTAGTTSTSRRLLQPIREMMSARENVEDYHSDQCSSSGLEDSSEDENDSADDEESDAEEEGEEGSSSHMTDDGVSSHMTDDGVVSTFPNLDHCYPSRPIPQSEDISSTASTSSSTSASRNTYSRIPPFHRPPSFEEENWKNLLTPSESDDDELVQQGQEEASASGTESLNRRGGASSTCPLPTSTSTVSQLRSYRPRGRIPRDLIRSSSLSASLPKRRSRASSPSNSTSANTAATPSAPRRFNVQLVQNPLELNKMEEVGIEETAIRKQLEVAIRMLTEQKAKSGVHLVKVPNGETLKISLTVTDTPAATSSPATNKASVEKRSGTSKGKQGQLESTSGWTSRNGTRKRKRSSDANTRNVRMPKLPKLKYEFFDCDEDGSHNSSRKKKKLKLNKVKHNPNIRNENEKQRRVCLKRAYETLKAVLPDAESKKMPKLVILKEGQELCQKLQSQEFELEQQMQRELNKQRLLQEKLVRLKREMGLN</sequence>
<evidence type="ECO:0000313" key="3">
    <source>
        <dbReference type="EMBL" id="CAD7225314.1"/>
    </source>
</evidence>
<feature type="compositionally biased region" description="Polar residues" evidence="2">
    <location>
        <begin position="573"/>
        <end position="586"/>
    </location>
</feature>
<proteinExistence type="predicted"/>
<dbReference type="Pfam" id="PF00010">
    <property type="entry name" value="HLH"/>
    <property type="match status" value="1"/>
</dbReference>